<evidence type="ECO:0000313" key="1">
    <source>
        <dbReference type="EMBL" id="EHK23265.1"/>
    </source>
</evidence>
<dbReference type="AlphaFoldDB" id="G9MQJ7"/>
<dbReference type="VEuPathDB" id="FungiDB:TRIVIDRAFT_36499"/>
<sequence length="539" mass="60956">MEWIEVINGSVLSKKTNINGKHDCIGSCTSVLIRRNQIRSNFHDDIKDPTEETSAMGFDLFDRYGRLKPVFKKDPVRSGSGIWGDELDHGDILLIDQVSINECHRRQGLGREMVRDILQKAMAKCDPQTFVAIACSAALNSEVRDECENKSDEEQRHIYDREERTAECFLRSLGFRRIGYTEWFAFLPGNTQHACQSLPADKDFDPPRPTPAHTTNIFFETLLDEFEATKGDTARLAVIQKALESYGPEEDIWVLADRRGNTLLHHAAAFENPSCVKWILEKCPRLITIRNYMGGTPLELCQEQIDDTRTQHGISDKFTGCSQPFLDILSTLKGLSDPSPEELQRLRYGCTCGQCQEGFMSPRMHLALRCCAADAGDMLSDDADNSDGDYFVEKNRLTLKYLQPGVRDNLRTNKSMRQGFASILGHFARLLRDHTEPPHVHKILEMTRSSREWPPVTKTYLSRGGTVEAVGSALFARAMDESLWAVGGIIWDLYADEMEALPACRNDDEFGFVSGLCGYKRVRRVQYVSMTGIPLDDDF</sequence>
<protein>
    <recommendedName>
        <fullName evidence="3">N-acetyltransferase domain-containing protein</fullName>
    </recommendedName>
</protein>
<dbReference type="RefSeq" id="XP_013957499.1">
    <property type="nucleotide sequence ID" value="XM_014102024.1"/>
</dbReference>
<dbReference type="eggNOG" id="ENOG502SDUB">
    <property type="taxonomic scope" value="Eukaryota"/>
</dbReference>
<accession>G9MQJ7</accession>
<evidence type="ECO:0000313" key="2">
    <source>
        <dbReference type="Proteomes" id="UP000007115"/>
    </source>
</evidence>
<dbReference type="Proteomes" id="UP000007115">
    <property type="component" value="Unassembled WGS sequence"/>
</dbReference>
<dbReference type="STRING" id="413071.G9MQJ7"/>
<gene>
    <name evidence="1" type="ORF">TRIVIDRAFT_36499</name>
</gene>
<dbReference type="Gene3D" id="1.25.40.20">
    <property type="entry name" value="Ankyrin repeat-containing domain"/>
    <property type="match status" value="1"/>
</dbReference>
<evidence type="ECO:0008006" key="3">
    <source>
        <dbReference type="Google" id="ProtNLM"/>
    </source>
</evidence>
<comment type="caution">
    <text evidence="1">The sequence shown here is derived from an EMBL/GenBank/DDBJ whole genome shotgun (WGS) entry which is preliminary data.</text>
</comment>
<dbReference type="InParanoid" id="G9MQJ7"/>
<organism evidence="1 2">
    <name type="scientific">Hypocrea virens (strain Gv29-8 / FGSC 10586)</name>
    <name type="common">Gliocladium virens</name>
    <name type="synonym">Trichoderma virens</name>
    <dbReference type="NCBI Taxonomy" id="413071"/>
    <lineage>
        <taxon>Eukaryota</taxon>
        <taxon>Fungi</taxon>
        <taxon>Dikarya</taxon>
        <taxon>Ascomycota</taxon>
        <taxon>Pezizomycotina</taxon>
        <taxon>Sordariomycetes</taxon>
        <taxon>Hypocreomycetidae</taxon>
        <taxon>Hypocreales</taxon>
        <taxon>Hypocreaceae</taxon>
        <taxon>Trichoderma</taxon>
    </lineage>
</organism>
<dbReference type="GeneID" id="25793545"/>
<reference evidence="1 2" key="1">
    <citation type="journal article" date="2011" name="Genome Biol.">
        <title>Comparative genome sequence analysis underscores mycoparasitism as the ancestral life style of Trichoderma.</title>
        <authorList>
            <person name="Kubicek C.P."/>
            <person name="Herrera-Estrella A."/>
            <person name="Seidl-Seiboth V."/>
            <person name="Martinez D.A."/>
            <person name="Druzhinina I.S."/>
            <person name="Thon M."/>
            <person name="Zeilinger S."/>
            <person name="Casas-Flores S."/>
            <person name="Horwitz B.A."/>
            <person name="Mukherjee P.K."/>
            <person name="Mukherjee M."/>
            <person name="Kredics L."/>
            <person name="Alcaraz L.D."/>
            <person name="Aerts A."/>
            <person name="Antal Z."/>
            <person name="Atanasova L."/>
            <person name="Cervantes-Badillo M.G."/>
            <person name="Challacombe J."/>
            <person name="Chertkov O."/>
            <person name="McCluskey K."/>
            <person name="Coulpier F."/>
            <person name="Deshpande N."/>
            <person name="von Doehren H."/>
            <person name="Ebbole D.J."/>
            <person name="Esquivel-Naranjo E.U."/>
            <person name="Fekete E."/>
            <person name="Flipphi M."/>
            <person name="Glaser F."/>
            <person name="Gomez-Rodriguez E.Y."/>
            <person name="Gruber S."/>
            <person name="Han C."/>
            <person name="Henrissat B."/>
            <person name="Hermosa R."/>
            <person name="Hernandez-Onate M."/>
            <person name="Karaffa L."/>
            <person name="Kosti I."/>
            <person name="Le Crom S."/>
            <person name="Lindquist E."/>
            <person name="Lucas S."/>
            <person name="Luebeck M."/>
            <person name="Luebeck P.S."/>
            <person name="Margeot A."/>
            <person name="Metz B."/>
            <person name="Misra M."/>
            <person name="Nevalainen H."/>
            <person name="Omann M."/>
            <person name="Packer N."/>
            <person name="Perrone G."/>
            <person name="Uresti-Rivera E.E."/>
            <person name="Salamov A."/>
            <person name="Schmoll M."/>
            <person name="Seiboth B."/>
            <person name="Shapiro H."/>
            <person name="Sukno S."/>
            <person name="Tamayo-Ramos J.A."/>
            <person name="Tisch D."/>
            <person name="Wiest A."/>
            <person name="Wilkinson H.H."/>
            <person name="Zhang M."/>
            <person name="Coutinho P.M."/>
            <person name="Kenerley C.M."/>
            <person name="Monte E."/>
            <person name="Baker S.E."/>
            <person name="Grigoriev I.V."/>
        </authorList>
    </citation>
    <scope>NUCLEOTIDE SEQUENCE [LARGE SCALE GENOMIC DNA]</scope>
    <source>
        <strain evidence="2">Gv29-8 / FGSC 10586</strain>
    </source>
</reference>
<dbReference type="Pfam" id="PF13637">
    <property type="entry name" value="Ank_4"/>
    <property type="match status" value="1"/>
</dbReference>
<dbReference type="EMBL" id="ABDF02000005">
    <property type="protein sequence ID" value="EHK23265.1"/>
    <property type="molecule type" value="Genomic_DNA"/>
</dbReference>
<dbReference type="OrthoDB" id="4893591at2759"/>
<dbReference type="InterPro" id="IPR036770">
    <property type="entry name" value="Ankyrin_rpt-contain_sf"/>
</dbReference>
<dbReference type="InterPro" id="IPR002110">
    <property type="entry name" value="Ankyrin_rpt"/>
</dbReference>
<dbReference type="HOGENOM" id="CLU_012166_1_0_1"/>
<name>G9MQJ7_HYPVG</name>
<dbReference type="OMA" id="AMDMESE"/>
<proteinExistence type="predicted"/>
<keyword evidence="2" id="KW-1185">Reference proteome</keyword>
<dbReference type="SUPFAM" id="SSF48403">
    <property type="entry name" value="Ankyrin repeat"/>
    <property type="match status" value="1"/>
</dbReference>